<comment type="caution">
    <text evidence="2">The sequence shown here is derived from an EMBL/GenBank/DDBJ whole genome shotgun (WGS) entry which is preliminary data.</text>
</comment>
<reference evidence="2 3" key="1">
    <citation type="submission" date="2018-06" db="EMBL/GenBank/DDBJ databases">
        <title>Genomic Encyclopedia of Archaeal and Bacterial Type Strains, Phase II (KMG-II): from individual species to whole genera.</title>
        <authorList>
            <person name="Goeker M."/>
        </authorList>
    </citation>
    <scope>NUCLEOTIDE SEQUENCE [LARGE SCALE GENOMIC DNA]</scope>
    <source>
        <strain evidence="2 3">DSM 24464</strain>
    </source>
</reference>
<feature type="chain" id="PRO_5016418725" description="Bulb-type lectin domain-containing protein" evidence="1">
    <location>
        <begin position="24"/>
        <end position="451"/>
    </location>
</feature>
<dbReference type="AlphaFoldDB" id="A0A327RR25"/>
<dbReference type="PROSITE" id="PS51257">
    <property type="entry name" value="PROKAR_LIPOPROTEIN"/>
    <property type="match status" value="1"/>
</dbReference>
<evidence type="ECO:0000313" key="2">
    <source>
        <dbReference type="EMBL" id="RAJ18053.1"/>
    </source>
</evidence>
<accession>A0A327RR25</accession>
<evidence type="ECO:0000313" key="3">
    <source>
        <dbReference type="Proteomes" id="UP000248703"/>
    </source>
</evidence>
<dbReference type="PANTHER" id="PTHR42754:SF1">
    <property type="entry name" value="LIPOPROTEIN"/>
    <property type="match status" value="1"/>
</dbReference>
<keyword evidence="3" id="KW-1185">Reference proteome</keyword>
<proteinExistence type="predicted"/>
<dbReference type="OrthoDB" id="9811934at2"/>
<gene>
    <name evidence="2" type="ORF">LY08_00326</name>
</gene>
<protein>
    <recommendedName>
        <fullName evidence="4">Bulb-type lectin domain-containing protein</fullName>
    </recommendedName>
</protein>
<dbReference type="EMBL" id="QLLO01000001">
    <property type="protein sequence ID" value="RAJ18053.1"/>
    <property type="molecule type" value="Genomic_DNA"/>
</dbReference>
<name>A0A327RR25_9FLAO</name>
<evidence type="ECO:0000256" key="1">
    <source>
        <dbReference type="SAM" id="SignalP"/>
    </source>
</evidence>
<keyword evidence="1" id="KW-0732">Signal</keyword>
<organism evidence="2 3">
    <name type="scientific">Olleya aquimaris</name>
    <dbReference type="NCBI Taxonomy" id="639310"/>
    <lineage>
        <taxon>Bacteria</taxon>
        <taxon>Pseudomonadati</taxon>
        <taxon>Bacteroidota</taxon>
        <taxon>Flavobacteriia</taxon>
        <taxon>Flavobacteriales</taxon>
        <taxon>Flavobacteriaceae</taxon>
    </lineage>
</organism>
<dbReference type="Proteomes" id="UP000248703">
    <property type="component" value="Unassembled WGS sequence"/>
</dbReference>
<dbReference type="PANTHER" id="PTHR42754">
    <property type="entry name" value="ENDOGLUCANASE"/>
    <property type="match status" value="1"/>
</dbReference>
<sequence>MRFKSSYLSFSSIIIMLFLISSCKDDDNVLPNNNPDSAQGIIEQVTTLGGSKNESGQSVKNTTDGGYIVLGFTQSMDGDVTTKDNESYDVWLLKYNEDSQLEWSKTYGGTSDERGNQVIQTQDGGFAIIGHTYSNDGDVTNNNGQEDFWVIKTDAQGNLVWQKTYGYSGIDTGYSILQTNDGGYFITGVLDVTASGGAGNTRNSQTQHAGGDYWTLKLDQSGNIQWSKYLGGLFTDTAFDAIQTEDNGYLIVGSSDSDDTDVSNNNGSYDFWVTKVSSTGVLQWEKSFGSTEIDEARAVINSGDGNYLIIGDTRGEDTDVSSNFGAADVWIIKISPTGELLWEKTYGGENFDVGRAVAKTNDNGFVICGSSRSASGNVTVNQGQNDAWIIKIDNSGNLIWQQAVGGTNVDFAYGIAELDNGNIITVGESSSNDMDIIENKGFTDLLLIEIK</sequence>
<feature type="signal peptide" evidence="1">
    <location>
        <begin position="1"/>
        <end position="23"/>
    </location>
</feature>
<evidence type="ECO:0008006" key="4">
    <source>
        <dbReference type="Google" id="ProtNLM"/>
    </source>
</evidence>